<dbReference type="PANTHER" id="PTHR36510:SF1">
    <property type="entry name" value="GLUTAMATE--CYSTEINE LIGASE 2-RELATED"/>
    <property type="match status" value="1"/>
</dbReference>
<dbReference type="AlphaFoldDB" id="A0A0W8F352"/>
<evidence type="ECO:0000313" key="1">
    <source>
        <dbReference type="EMBL" id="KUG15229.1"/>
    </source>
</evidence>
<reference evidence="1" key="1">
    <citation type="journal article" date="2015" name="Proc. Natl. Acad. Sci. U.S.A.">
        <title>Networks of energetic and metabolic interactions define dynamics in microbial communities.</title>
        <authorList>
            <person name="Embree M."/>
            <person name="Liu J.K."/>
            <person name="Al-Bassam M.M."/>
            <person name="Zengler K."/>
        </authorList>
    </citation>
    <scope>NUCLEOTIDE SEQUENCE</scope>
</reference>
<evidence type="ECO:0008006" key="2">
    <source>
        <dbReference type="Google" id="ProtNLM"/>
    </source>
</evidence>
<accession>A0A0W8F352</accession>
<protein>
    <recommendedName>
        <fullName evidence="2">Glutamate--cysteine ligase</fullName>
    </recommendedName>
</protein>
<dbReference type="EMBL" id="LNQE01001573">
    <property type="protein sequence ID" value="KUG15229.1"/>
    <property type="molecule type" value="Genomic_DNA"/>
</dbReference>
<dbReference type="GO" id="GO:0042398">
    <property type="term" value="P:modified amino acid biosynthetic process"/>
    <property type="evidence" value="ECO:0007669"/>
    <property type="project" value="InterPro"/>
</dbReference>
<name>A0A0W8F352_9ZZZZ</name>
<dbReference type="GO" id="GO:0004357">
    <property type="term" value="F:glutamate-cysteine ligase activity"/>
    <property type="evidence" value="ECO:0007669"/>
    <property type="project" value="InterPro"/>
</dbReference>
<gene>
    <name evidence="1" type="ORF">ASZ90_015118</name>
</gene>
<dbReference type="Gene3D" id="3.30.590.20">
    <property type="match status" value="1"/>
</dbReference>
<dbReference type="PANTHER" id="PTHR36510">
    <property type="entry name" value="GLUTAMATE--CYSTEINE LIGASE 2-RELATED"/>
    <property type="match status" value="1"/>
</dbReference>
<proteinExistence type="predicted"/>
<dbReference type="InterPro" id="IPR014746">
    <property type="entry name" value="Gln_synth/guanido_kin_cat_dom"/>
</dbReference>
<organism evidence="1">
    <name type="scientific">hydrocarbon metagenome</name>
    <dbReference type="NCBI Taxonomy" id="938273"/>
    <lineage>
        <taxon>unclassified sequences</taxon>
        <taxon>metagenomes</taxon>
        <taxon>ecological metagenomes</taxon>
    </lineage>
</organism>
<dbReference type="InterPro" id="IPR006336">
    <property type="entry name" value="GCS2"/>
</dbReference>
<dbReference type="Pfam" id="PF04107">
    <property type="entry name" value="GCS2"/>
    <property type="match status" value="1"/>
</dbReference>
<dbReference type="SUPFAM" id="SSF55931">
    <property type="entry name" value="Glutamine synthetase/guanido kinase"/>
    <property type="match status" value="1"/>
</dbReference>
<dbReference type="InterPro" id="IPR050141">
    <property type="entry name" value="GCL_type2/YbdK_subfam"/>
</dbReference>
<comment type="caution">
    <text evidence="1">The sequence shown here is derived from an EMBL/GenBank/DDBJ whole genome shotgun (WGS) entry which is preliminary data.</text>
</comment>
<sequence length="385" mass="42830">MVYGRAADWRGGSMLIGTEHEYSINGPGMVPLPQSDRILEALSGPGASAAPFGSVTLAKELQKTVIEVIPARPAPRIHDLEVMVAAGVAAFCARFGHQYTLLGLGMHPALSLSQTRVWDGDEQEYYAVYDRIFGLSQHGWLNIQALQLNLGYADDRELVAIFNRLRALLPYLAAISAASPFVEGVPAGAMDNRLRYYRENQRQIPAICNRIVPGELGSRAGYDDWLDRMYRDLRAAGGAALCNEWVASFGVIVRFSRRCVELKVMDEQECVRSDMALAAFVRALVRADLPFLATDRDDLLLLLEQAITHGTGELRPELLRLWHAAERSATPDERPYLPLVRERIEQGSIAELLVDRWREDRDLPGIMEDMAGSLRTNIPYAAPRS</sequence>